<keyword evidence="3" id="KW-0539">Nucleus</keyword>
<dbReference type="Pfam" id="PF04005">
    <property type="entry name" value="Hus1"/>
    <property type="match status" value="1"/>
</dbReference>
<dbReference type="GO" id="GO:0035861">
    <property type="term" value="C:site of double-strand break"/>
    <property type="evidence" value="ECO:0007669"/>
    <property type="project" value="TreeGrafter"/>
</dbReference>
<dbReference type="STRING" id="70415.A0A5S6QPR8"/>
<reference evidence="6" key="1">
    <citation type="submission" date="2019-12" db="UniProtKB">
        <authorList>
            <consortium name="WormBaseParasite"/>
        </authorList>
    </citation>
    <scope>IDENTIFICATION</scope>
</reference>
<evidence type="ECO:0000313" key="5">
    <source>
        <dbReference type="Proteomes" id="UP000046395"/>
    </source>
</evidence>
<dbReference type="InterPro" id="IPR046938">
    <property type="entry name" value="DNA_clamp_sf"/>
</dbReference>
<accession>A0A5S6QPR8</accession>
<dbReference type="PANTHER" id="PTHR12900:SF0">
    <property type="entry name" value="CHECKPOINT PROTEIN"/>
    <property type="match status" value="1"/>
</dbReference>
<evidence type="ECO:0000256" key="1">
    <source>
        <dbReference type="ARBA" id="ARBA00004123"/>
    </source>
</evidence>
<dbReference type="WBParaSite" id="TMUE_2000009331.1">
    <property type="protein sequence ID" value="TMUE_2000009331.1"/>
    <property type="gene ID" value="WBGene00286068"/>
</dbReference>
<evidence type="ECO:0000313" key="6">
    <source>
        <dbReference type="WBParaSite" id="TMUE_2000009331.1"/>
    </source>
</evidence>
<dbReference type="GO" id="GO:0000723">
    <property type="term" value="P:telomere maintenance"/>
    <property type="evidence" value="ECO:0007669"/>
    <property type="project" value="TreeGrafter"/>
</dbReference>
<sequence>MKFSSKFANAESVEKFNRLLSTISKLCKECEMRICKDKFQLAKKEAAVDNGQKLICEFSLASFFIDFRMDGWNAANDEIYLTFSPDQVFNALRNLSLAKSVKMRLTKKSIPYLTFEIKLPSLAANDRLVTHDIPVVVSPPRLWNPSAFDDFPIQPEVTLLLPPLKVVQKVIAGMKHMGQCVVVTGNKAGEMTLTMQTDEVSVNAFFPSSTSIPFDSSTATHNNSNATTSVSARSQSSSARVELKSLMTFLSIHLSLHARALVGISDGRLIHLCIVCEDYRLQHLIPAVSF</sequence>
<dbReference type="Proteomes" id="UP000046395">
    <property type="component" value="Unassembled WGS sequence"/>
</dbReference>
<comment type="subcellular location">
    <subcellularLocation>
        <location evidence="1">Nucleus</location>
    </subcellularLocation>
</comment>
<evidence type="ECO:0000256" key="2">
    <source>
        <dbReference type="ARBA" id="ARBA00005563"/>
    </source>
</evidence>
<dbReference type="InterPro" id="IPR007150">
    <property type="entry name" value="HUS1/Mec3"/>
</dbReference>
<comment type="similarity">
    <text evidence="2 4">Belongs to the HUS1 family.</text>
</comment>
<dbReference type="GO" id="GO:0033314">
    <property type="term" value="P:mitotic DNA replication checkpoint signaling"/>
    <property type="evidence" value="ECO:0007669"/>
    <property type="project" value="TreeGrafter"/>
</dbReference>
<organism evidence="5 6">
    <name type="scientific">Trichuris muris</name>
    <name type="common">Mouse whipworm</name>
    <dbReference type="NCBI Taxonomy" id="70415"/>
    <lineage>
        <taxon>Eukaryota</taxon>
        <taxon>Metazoa</taxon>
        <taxon>Ecdysozoa</taxon>
        <taxon>Nematoda</taxon>
        <taxon>Enoplea</taxon>
        <taxon>Dorylaimia</taxon>
        <taxon>Trichinellida</taxon>
        <taxon>Trichuridae</taxon>
        <taxon>Trichuris</taxon>
    </lineage>
</organism>
<protein>
    <recommendedName>
        <fullName evidence="4">Checkpoint protein</fullName>
    </recommendedName>
</protein>
<evidence type="ECO:0000256" key="4">
    <source>
        <dbReference type="PIRNR" id="PIRNR011312"/>
    </source>
</evidence>
<dbReference type="GO" id="GO:0000724">
    <property type="term" value="P:double-strand break repair via homologous recombination"/>
    <property type="evidence" value="ECO:0007669"/>
    <property type="project" value="TreeGrafter"/>
</dbReference>
<dbReference type="SUPFAM" id="SSF55979">
    <property type="entry name" value="DNA clamp"/>
    <property type="match status" value="1"/>
</dbReference>
<dbReference type="InterPro" id="IPR016580">
    <property type="entry name" value="HUS1"/>
</dbReference>
<dbReference type="GO" id="GO:0006289">
    <property type="term" value="P:nucleotide-excision repair"/>
    <property type="evidence" value="ECO:0007669"/>
    <property type="project" value="TreeGrafter"/>
</dbReference>
<proteinExistence type="inferred from homology"/>
<keyword evidence="5" id="KW-1185">Reference proteome</keyword>
<dbReference type="GO" id="GO:0031573">
    <property type="term" value="P:mitotic intra-S DNA damage checkpoint signaling"/>
    <property type="evidence" value="ECO:0007669"/>
    <property type="project" value="TreeGrafter"/>
</dbReference>
<dbReference type="PANTHER" id="PTHR12900">
    <property type="entry name" value="MITOTIC AND DNA DAMAGE CHECKPOINT PROTEIN HUS1"/>
    <property type="match status" value="1"/>
</dbReference>
<dbReference type="Gene3D" id="3.70.10.10">
    <property type="match status" value="1"/>
</dbReference>
<dbReference type="AlphaFoldDB" id="A0A5S6QPR8"/>
<dbReference type="GO" id="GO:0030896">
    <property type="term" value="C:checkpoint clamp complex"/>
    <property type="evidence" value="ECO:0007669"/>
    <property type="project" value="InterPro"/>
</dbReference>
<dbReference type="GO" id="GO:0005730">
    <property type="term" value="C:nucleolus"/>
    <property type="evidence" value="ECO:0007669"/>
    <property type="project" value="InterPro"/>
</dbReference>
<evidence type="ECO:0000256" key="3">
    <source>
        <dbReference type="ARBA" id="ARBA00023242"/>
    </source>
</evidence>
<name>A0A5S6QPR8_TRIMR</name>
<dbReference type="PIRSF" id="PIRSF011312">
    <property type="entry name" value="Cell_cycle_HUS1"/>
    <property type="match status" value="1"/>
</dbReference>
<dbReference type="GO" id="GO:0044778">
    <property type="term" value="P:meiotic DNA integrity checkpoint signaling"/>
    <property type="evidence" value="ECO:0007669"/>
    <property type="project" value="TreeGrafter"/>
</dbReference>